<protein>
    <submittedName>
        <fullName evidence="3">LytR C-terminal domain-containing protein</fullName>
    </submittedName>
</protein>
<dbReference type="EMBL" id="JBIQWL010000001">
    <property type="protein sequence ID" value="MFH8249436.1"/>
    <property type="molecule type" value="Genomic_DNA"/>
</dbReference>
<feature type="domain" description="LytR/CpsA/Psr regulator C-terminal" evidence="2">
    <location>
        <begin position="86"/>
        <end position="190"/>
    </location>
</feature>
<proteinExistence type="predicted"/>
<organism evidence="3 4">
    <name type="scientific">Microbacterium alkaliflavum</name>
    <dbReference type="NCBI Taxonomy" id="3248839"/>
    <lineage>
        <taxon>Bacteria</taxon>
        <taxon>Bacillati</taxon>
        <taxon>Actinomycetota</taxon>
        <taxon>Actinomycetes</taxon>
        <taxon>Micrococcales</taxon>
        <taxon>Microbacteriaceae</taxon>
        <taxon>Microbacterium</taxon>
    </lineage>
</organism>
<evidence type="ECO:0000256" key="1">
    <source>
        <dbReference type="SAM" id="Phobius"/>
    </source>
</evidence>
<gene>
    <name evidence="3" type="ORF">ACH3VR_03585</name>
</gene>
<evidence type="ECO:0000313" key="3">
    <source>
        <dbReference type="EMBL" id="MFH8249436.1"/>
    </source>
</evidence>
<sequence>MPKSTFARDRFDELPADSGRVGAHRAENPHMRGWVVFLWAVLATIVLVAVGIFGTLLVSGRVVLFPTPSPTPTPVATIAPVVDTGYQVIVLNATPEDGLATQMRDQIIAAGWPADSVTASGSGATDFPETTVYYSLPEDEAAARGLAEQVLGGAKVAQSDVYSQMYQPQDDPNTTDVDESQAKQLVVVIGLDRTSNPPSPTPTP</sequence>
<keyword evidence="1" id="KW-0472">Membrane</keyword>
<reference evidence="3 4" key="1">
    <citation type="submission" date="2024-09" db="EMBL/GenBank/DDBJ databases">
        <authorList>
            <person name="Pan X."/>
        </authorList>
    </citation>
    <scope>NUCLEOTIDE SEQUENCE [LARGE SCALE GENOMIC DNA]</scope>
    <source>
        <strain evidence="3 4">B2969</strain>
    </source>
</reference>
<dbReference type="RefSeq" id="WP_396639373.1">
    <property type="nucleotide sequence ID" value="NZ_JBIQWL010000001.1"/>
</dbReference>
<name>A0ABW7Q471_9MICO</name>
<keyword evidence="4" id="KW-1185">Reference proteome</keyword>
<dbReference type="Proteomes" id="UP001610861">
    <property type="component" value="Unassembled WGS sequence"/>
</dbReference>
<accession>A0ABW7Q471</accession>
<feature type="transmembrane region" description="Helical" evidence="1">
    <location>
        <begin position="34"/>
        <end position="58"/>
    </location>
</feature>
<keyword evidence="1" id="KW-1133">Transmembrane helix</keyword>
<dbReference type="Pfam" id="PF13399">
    <property type="entry name" value="LytR_C"/>
    <property type="match status" value="1"/>
</dbReference>
<dbReference type="Gene3D" id="3.30.70.2390">
    <property type="match status" value="1"/>
</dbReference>
<evidence type="ECO:0000313" key="4">
    <source>
        <dbReference type="Proteomes" id="UP001610861"/>
    </source>
</evidence>
<comment type="caution">
    <text evidence="3">The sequence shown here is derived from an EMBL/GenBank/DDBJ whole genome shotgun (WGS) entry which is preliminary data.</text>
</comment>
<dbReference type="InterPro" id="IPR027381">
    <property type="entry name" value="LytR/CpsA/Psr_C"/>
</dbReference>
<keyword evidence="1" id="KW-0812">Transmembrane</keyword>
<evidence type="ECO:0000259" key="2">
    <source>
        <dbReference type="Pfam" id="PF13399"/>
    </source>
</evidence>